<reference evidence="6 7" key="1">
    <citation type="submission" date="2016-12" db="EMBL/GenBank/DDBJ databases">
        <title>Thioflexothrix psekupsii D3 genome sequencing and assembly.</title>
        <authorList>
            <person name="Fomenkov A."/>
            <person name="Vincze T."/>
            <person name="Grabovich M."/>
            <person name="Anton B.P."/>
            <person name="Dubinina G."/>
            <person name="Orlova M."/>
            <person name="Belousova E."/>
            <person name="Roberts R.J."/>
        </authorList>
    </citation>
    <scope>NUCLEOTIDE SEQUENCE [LARGE SCALE GENOMIC DNA]</scope>
    <source>
        <strain evidence="6">D3</strain>
    </source>
</reference>
<dbReference type="Gene3D" id="1.10.287.1080">
    <property type="entry name" value="MazG-like"/>
    <property type="match status" value="2"/>
</dbReference>
<dbReference type="EMBL" id="MSLT01000002">
    <property type="protein sequence ID" value="OUD16060.1"/>
    <property type="molecule type" value="Genomic_DNA"/>
</dbReference>
<dbReference type="InterPro" id="IPR048015">
    <property type="entry name" value="NTP-PPase_MazG-like_N"/>
</dbReference>
<organism evidence="6 7">
    <name type="scientific">Thioflexithrix psekupsensis</name>
    <dbReference type="NCBI Taxonomy" id="1570016"/>
    <lineage>
        <taxon>Bacteria</taxon>
        <taxon>Pseudomonadati</taxon>
        <taxon>Pseudomonadota</taxon>
        <taxon>Gammaproteobacteria</taxon>
        <taxon>Thiotrichales</taxon>
        <taxon>Thioflexithrix</taxon>
    </lineage>
</organism>
<keyword evidence="6" id="KW-0378">Hydrolase</keyword>
<comment type="caution">
    <text evidence="6">The sequence shown here is derived from an EMBL/GenBank/DDBJ whole genome shotgun (WGS) entry which is preliminary data.</text>
</comment>
<evidence type="ECO:0000256" key="1">
    <source>
        <dbReference type="ARBA" id="ARBA00052141"/>
    </source>
</evidence>
<dbReference type="FunFam" id="1.10.287.1080:FF:000001">
    <property type="entry name" value="Nucleoside triphosphate pyrophosphohydrolase"/>
    <property type="match status" value="1"/>
</dbReference>
<dbReference type="AlphaFoldDB" id="A0A251XBN2"/>
<dbReference type="OrthoDB" id="9808939at2"/>
<dbReference type="NCBIfam" id="TIGR00444">
    <property type="entry name" value="mazG"/>
    <property type="match status" value="1"/>
</dbReference>
<name>A0A251XBN2_9GAMM</name>
<evidence type="ECO:0000259" key="5">
    <source>
        <dbReference type="Pfam" id="PF03819"/>
    </source>
</evidence>
<dbReference type="NCBIfam" id="NF007113">
    <property type="entry name" value="PRK09562.1"/>
    <property type="match status" value="1"/>
</dbReference>
<dbReference type="InterPro" id="IPR004518">
    <property type="entry name" value="MazG-like_dom"/>
</dbReference>
<dbReference type="RefSeq" id="WP_086486784.1">
    <property type="nucleotide sequence ID" value="NZ_MSLT01000002.1"/>
</dbReference>
<dbReference type="GO" id="GO:0046081">
    <property type="term" value="P:dUTP catabolic process"/>
    <property type="evidence" value="ECO:0007669"/>
    <property type="project" value="TreeGrafter"/>
</dbReference>
<dbReference type="PANTHER" id="PTHR30522:SF0">
    <property type="entry name" value="NUCLEOSIDE TRIPHOSPHATE PYROPHOSPHOHYDROLASE"/>
    <property type="match status" value="1"/>
</dbReference>
<dbReference type="GO" id="GO:0046061">
    <property type="term" value="P:dATP catabolic process"/>
    <property type="evidence" value="ECO:0007669"/>
    <property type="project" value="TreeGrafter"/>
</dbReference>
<dbReference type="GO" id="GO:0046076">
    <property type="term" value="P:dTTP catabolic process"/>
    <property type="evidence" value="ECO:0007669"/>
    <property type="project" value="TreeGrafter"/>
</dbReference>
<protein>
    <recommendedName>
        <fullName evidence="4">Nucleoside triphosphate pyrophosphohydrolase</fullName>
        <ecNumber evidence="3">3.6.1.8</ecNumber>
    </recommendedName>
</protein>
<evidence type="ECO:0000256" key="2">
    <source>
        <dbReference type="ARBA" id="ARBA00061115"/>
    </source>
</evidence>
<dbReference type="GO" id="GO:0046052">
    <property type="term" value="P:UTP catabolic process"/>
    <property type="evidence" value="ECO:0007669"/>
    <property type="project" value="TreeGrafter"/>
</dbReference>
<dbReference type="GO" id="GO:0006203">
    <property type="term" value="P:dGTP catabolic process"/>
    <property type="evidence" value="ECO:0007669"/>
    <property type="project" value="TreeGrafter"/>
</dbReference>
<dbReference type="Pfam" id="PF03819">
    <property type="entry name" value="MazG"/>
    <property type="match status" value="2"/>
</dbReference>
<dbReference type="CDD" id="cd11528">
    <property type="entry name" value="NTP-PPase_MazG_Nterm"/>
    <property type="match status" value="1"/>
</dbReference>
<comment type="catalytic activity">
    <reaction evidence="1">
        <text>ATP + H2O = AMP + diphosphate + H(+)</text>
        <dbReference type="Rhea" id="RHEA:14245"/>
        <dbReference type="ChEBI" id="CHEBI:15377"/>
        <dbReference type="ChEBI" id="CHEBI:15378"/>
        <dbReference type="ChEBI" id="CHEBI:30616"/>
        <dbReference type="ChEBI" id="CHEBI:33019"/>
        <dbReference type="ChEBI" id="CHEBI:456215"/>
        <dbReference type="EC" id="3.6.1.8"/>
    </reaction>
</comment>
<dbReference type="Proteomes" id="UP000194798">
    <property type="component" value="Unassembled WGS sequence"/>
</dbReference>
<dbReference type="EC" id="3.6.1.8" evidence="3"/>
<dbReference type="CDD" id="cd11529">
    <property type="entry name" value="NTP-PPase_MazG_Cterm"/>
    <property type="match status" value="1"/>
</dbReference>
<sequence length="269" mass="31116">MTENVNHSQTALLRLLQIMDELRANCPWDRKQTMASLRHLTLEETYELSDAILTEDLNAIKVELGDLLLHIMFYAKIASEQEAFNFADIANSLCDKLIRRHPHVYGDEKTDNEQLIKQRWEVQKLSEQPEGKRSALAGVPRSLPPLLKALRIQEKARGVGFDWENKTQVWDKVQEELSELNHAVILDDSEAILDEFGDVLFSLVNYARFLDINPETALERTNRKFISRFQALEQAVQADGLLIHDLSLEKLEQYWQAAKLLEQQEKSDY</sequence>
<dbReference type="GO" id="GO:0006950">
    <property type="term" value="P:response to stress"/>
    <property type="evidence" value="ECO:0007669"/>
    <property type="project" value="UniProtKB-ARBA"/>
</dbReference>
<dbReference type="PANTHER" id="PTHR30522">
    <property type="entry name" value="NUCLEOSIDE TRIPHOSPHATE PYROPHOSPHOHYDROLASE"/>
    <property type="match status" value="1"/>
</dbReference>
<evidence type="ECO:0000313" key="6">
    <source>
        <dbReference type="EMBL" id="OUD16060.1"/>
    </source>
</evidence>
<dbReference type="SUPFAM" id="SSF101386">
    <property type="entry name" value="all-alpha NTP pyrophosphatases"/>
    <property type="match status" value="2"/>
</dbReference>
<dbReference type="InterPro" id="IPR011551">
    <property type="entry name" value="NTP_PyrPHydrolase_MazG"/>
</dbReference>
<dbReference type="GO" id="GO:0047693">
    <property type="term" value="F:ATP diphosphatase activity"/>
    <property type="evidence" value="ECO:0007669"/>
    <property type="project" value="UniProtKB-EC"/>
</dbReference>
<accession>A0A251XBN2</accession>
<evidence type="ECO:0000256" key="4">
    <source>
        <dbReference type="ARBA" id="ARBA00074799"/>
    </source>
</evidence>
<proteinExistence type="inferred from homology"/>
<evidence type="ECO:0000313" key="7">
    <source>
        <dbReference type="Proteomes" id="UP000194798"/>
    </source>
</evidence>
<dbReference type="GO" id="GO:0046047">
    <property type="term" value="P:TTP catabolic process"/>
    <property type="evidence" value="ECO:0007669"/>
    <property type="project" value="TreeGrafter"/>
</dbReference>
<evidence type="ECO:0000256" key="3">
    <source>
        <dbReference type="ARBA" id="ARBA00066372"/>
    </source>
</evidence>
<feature type="domain" description="NTP pyrophosphohydrolase MazG-like" evidence="5">
    <location>
        <begin position="32"/>
        <end position="104"/>
    </location>
</feature>
<comment type="similarity">
    <text evidence="2">Belongs to the nucleoside triphosphate pyrophosphohydrolase family.</text>
</comment>
<dbReference type="FunFam" id="1.10.287.1080:FF:000003">
    <property type="entry name" value="Nucleoside triphosphate pyrophosphohydrolase"/>
    <property type="match status" value="1"/>
</dbReference>
<gene>
    <name evidence="6" type="ORF">TPSD3_01250</name>
</gene>
<keyword evidence="7" id="KW-1185">Reference proteome</keyword>
<dbReference type="InterPro" id="IPR048011">
    <property type="entry name" value="NTP-PPase_MazG-like_C"/>
</dbReference>
<feature type="domain" description="NTP pyrophosphohydrolase MazG-like" evidence="5">
    <location>
        <begin position="172"/>
        <end position="228"/>
    </location>
</feature>